<dbReference type="EMBL" id="JACAZI010000036">
    <property type="protein sequence ID" value="KAF7328348.1"/>
    <property type="molecule type" value="Genomic_DNA"/>
</dbReference>
<organism evidence="4 5">
    <name type="scientific">Mycena venus</name>
    <dbReference type="NCBI Taxonomy" id="2733690"/>
    <lineage>
        <taxon>Eukaryota</taxon>
        <taxon>Fungi</taxon>
        <taxon>Dikarya</taxon>
        <taxon>Basidiomycota</taxon>
        <taxon>Agaricomycotina</taxon>
        <taxon>Agaricomycetes</taxon>
        <taxon>Agaricomycetidae</taxon>
        <taxon>Agaricales</taxon>
        <taxon>Marasmiineae</taxon>
        <taxon>Mycenaceae</taxon>
        <taxon>Mycena</taxon>
    </lineage>
</organism>
<dbReference type="InterPro" id="IPR002052">
    <property type="entry name" value="DNA_methylase_N6_adenine_CS"/>
</dbReference>
<keyword evidence="5" id="KW-1185">Reference proteome</keyword>
<dbReference type="GO" id="GO:0032259">
    <property type="term" value="P:methylation"/>
    <property type="evidence" value="ECO:0007669"/>
    <property type="project" value="InterPro"/>
</dbReference>
<evidence type="ECO:0000256" key="2">
    <source>
        <dbReference type="ARBA" id="ARBA00023445"/>
    </source>
</evidence>
<sequence>MPAISTGKVLVSGANGFIATWVVRTLLEQGFAVRGSVRSAEKCGHLRDIFAAYGEKFELVVVPDITQEGAFDEAVKGVDAIEHMASPVHLNAENPDEIIVPTVKGTLSMLNSAMKHGKNVKRVVLMSSTAAVLQEQSEPKTFSELDWNELVLQQIAEKGSTASGHTKYRAAKVLGERAAWEFFEQHKDKLGWDLVVLNPPYVFGPTIHAVSSPEALNLSTREFYKIFTQPSTQATLQAGNCWVDVRDLARAQVLTLLSASAGGERIIISAGPWIWQDWLDATPNSSKYQEGIPGTGTDTVYKIRFDASKSARLLGMTTYRSKGGDRAGYGGRLGSAGMVN</sequence>
<comment type="caution">
    <text evidence="4">The sequence shown here is derived from an EMBL/GenBank/DDBJ whole genome shotgun (WGS) entry which is preliminary data.</text>
</comment>
<comment type="similarity">
    <text evidence="2">Belongs to the NAD(P)-dependent epimerase/dehydratase family. Dihydroflavonol-4-reductase subfamily.</text>
</comment>
<dbReference type="Proteomes" id="UP000620124">
    <property type="component" value="Unassembled WGS sequence"/>
</dbReference>
<dbReference type="InterPro" id="IPR050425">
    <property type="entry name" value="NAD(P)_dehydrat-like"/>
</dbReference>
<evidence type="ECO:0000313" key="5">
    <source>
        <dbReference type="Proteomes" id="UP000620124"/>
    </source>
</evidence>
<proteinExistence type="inferred from homology"/>
<dbReference type="PANTHER" id="PTHR10366:SF564">
    <property type="entry name" value="STEROL-4-ALPHA-CARBOXYLATE 3-DEHYDROGENASE, DECARBOXYLATING"/>
    <property type="match status" value="1"/>
</dbReference>
<evidence type="ECO:0000256" key="1">
    <source>
        <dbReference type="ARBA" id="ARBA00023002"/>
    </source>
</evidence>
<dbReference type="SUPFAM" id="SSF51735">
    <property type="entry name" value="NAD(P)-binding Rossmann-fold domains"/>
    <property type="match status" value="1"/>
</dbReference>
<accession>A0A8H6TZI5</accession>
<name>A0A8H6TZI5_9AGAR</name>
<dbReference type="Gene3D" id="3.40.50.720">
    <property type="entry name" value="NAD(P)-binding Rossmann-like Domain"/>
    <property type="match status" value="1"/>
</dbReference>
<dbReference type="GO" id="GO:0003676">
    <property type="term" value="F:nucleic acid binding"/>
    <property type="evidence" value="ECO:0007669"/>
    <property type="project" value="InterPro"/>
</dbReference>
<dbReference type="PANTHER" id="PTHR10366">
    <property type="entry name" value="NAD DEPENDENT EPIMERASE/DEHYDRATASE"/>
    <property type="match status" value="1"/>
</dbReference>
<gene>
    <name evidence="4" type="ORF">MVEN_02550300</name>
</gene>
<dbReference type="InterPro" id="IPR036291">
    <property type="entry name" value="NAD(P)-bd_dom_sf"/>
</dbReference>
<dbReference type="PROSITE" id="PS00092">
    <property type="entry name" value="N6_MTASE"/>
    <property type="match status" value="1"/>
</dbReference>
<dbReference type="AlphaFoldDB" id="A0A8H6TZI5"/>
<dbReference type="OrthoDB" id="2735536at2759"/>
<dbReference type="Pfam" id="PF01370">
    <property type="entry name" value="Epimerase"/>
    <property type="match status" value="1"/>
</dbReference>
<protein>
    <submittedName>
        <fullName evidence="4">NAD(P)-binding protein</fullName>
    </submittedName>
</protein>
<dbReference type="GO" id="GO:0016616">
    <property type="term" value="F:oxidoreductase activity, acting on the CH-OH group of donors, NAD or NADP as acceptor"/>
    <property type="evidence" value="ECO:0007669"/>
    <property type="project" value="TreeGrafter"/>
</dbReference>
<reference evidence="4" key="1">
    <citation type="submission" date="2020-05" db="EMBL/GenBank/DDBJ databases">
        <title>Mycena genomes resolve the evolution of fungal bioluminescence.</title>
        <authorList>
            <person name="Tsai I.J."/>
        </authorList>
    </citation>
    <scope>NUCLEOTIDE SEQUENCE</scope>
    <source>
        <strain evidence="4">CCC161011</strain>
    </source>
</reference>
<keyword evidence="1" id="KW-0560">Oxidoreductase</keyword>
<evidence type="ECO:0000259" key="3">
    <source>
        <dbReference type="Pfam" id="PF01370"/>
    </source>
</evidence>
<evidence type="ECO:0000313" key="4">
    <source>
        <dbReference type="EMBL" id="KAF7328348.1"/>
    </source>
</evidence>
<dbReference type="GO" id="GO:0008168">
    <property type="term" value="F:methyltransferase activity"/>
    <property type="evidence" value="ECO:0007669"/>
    <property type="project" value="InterPro"/>
</dbReference>
<dbReference type="InterPro" id="IPR001509">
    <property type="entry name" value="Epimerase_deHydtase"/>
</dbReference>
<feature type="domain" description="NAD-dependent epimerase/dehydratase" evidence="3">
    <location>
        <begin position="9"/>
        <end position="265"/>
    </location>
</feature>